<dbReference type="GO" id="GO:0006351">
    <property type="term" value="P:DNA-templated transcription"/>
    <property type="evidence" value="ECO:0007669"/>
    <property type="project" value="InterPro"/>
</dbReference>
<proteinExistence type="predicted"/>
<keyword evidence="1" id="KW-0479">Metal-binding</keyword>
<accession>A0A6A5TUP7</accession>
<evidence type="ECO:0000313" key="8">
    <source>
        <dbReference type="EMBL" id="KAF1955750.1"/>
    </source>
</evidence>
<evidence type="ECO:0000256" key="5">
    <source>
        <dbReference type="ARBA" id="ARBA00023242"/>
    </source>
</evidence>
<evidence type="ECO:0000256" key="6">
    <source>
        <dbReference type="SAM" id="MobiDB-lite"/>
    </source>
</evidence>
<evidence type="ECO:0000313" key="9">
    <source>
        <dbReference type="Proteomes" id="UP000800035"/>
    </source>
</evidence>
<feature type="compositionally biased region" description="Low complexity" evidence="6">
    <location>
        <begin position="196"/>
        <end position="209"/>
    </location>
</feature>
<dbReference type="InterPro" id="IPR001138">
    <property type="entry name" value="Zn2Cys6_DnaBD"/>
</dbReference>
<feature type="region of interest" description="Disordered" evidence="6">
    <location>
        <begin position="53"/>
        <end position="92"/>
    </location>
</feature>
<protein>
    <recommendedName>
        <fullName evidence="7">Zn(2)-C6 fungal-type domain-containing protein</fullName>
    </recommendedName>
</protein>
<evidence type="ECO:0000256" key="1">
    <source>
        <dbReference type="ARBA" id="ARBA00022723"/>
    </source>
</evidence>
<keyword evidence="5" id="KW-0539">Nucleus</keyword>
<organism evidence="8 9">
    <name type="scientific">Byssothecium circinans</name>
    <dbReference type="NCBI Taxonomy" id="147558"/>
    <lineage>
        <taxon>Eukaryota</taxon>
        <taxon>Fungi</taxon>
        <taxon>Dikarya</taxon>
        <taxon>Ascomycota</taxon>
        <taxon>Pezizomycotina</taxon>
        <taxon>Dothideomycetes</taxon>
        <taxon>Pleosporomycetidae</taxon>
        <taxon>Pleosporales</taxon>
        <taxon>Massarineae</taxon>
        <taxon>Massarinaceae</taxon>
        <taxon>Byssothecium</taxon>
    </lineage>
</organism>
<reference evidence="8" key="1">
    <citation type="journal article" date="2020" name="Stud. Mycol.">
        <title>101 Dothideomycetes genomes: a test case for predicting lifestyles and emergence of pathogens.</title>
        <authorList>
            <person name="Haridas S."/>
            <person name="Albert R."/>
            <person name="Binder M."/>
            <person name="Bloem J."/>
            <person name="Labutti K."/>
            <person name="Salamov A."/>
            <person name="Andreopoulos B."/>
            <person name="Baker S."/>
            <person name="Barry K."/>
            <person name="Bills G."/>
            <person name="Bluhm B."/>
            <person name="Cannon C."/>
            <person name="Castanera R."/>
            <person name="Culley D."/>
            <person name="Daum C."/>
            <person name="Ezra D."/>
            <person name="Gonzalez J."/>
            <person name="Henrissat B."/>
            <person name="Kuo A."/>
            <person name="Liang C."/>
            <person name="Lipzen A."/>
            <person name="Lutzoni F."/>
            <person name="Magnuson J."/>
            <person name="Mondo S."/>
            <person name="Nolan M."/>
            <person name="Ohm R."/>
            <person name="Pangilinan J."/>
            <person name="Park H.-J."/>
            <person name="Ramirez L."/>
            <person name="Alfaro M."/>
            <person name="Sun H."/>
            <person name="Tritt A."/>
            <person name="Yoshinaga Y."/>
            <person name="Zwiers L.-H."/>
            <person name="Turgeon B."/>
            <person name="Goodwin S."/>
            <person name="Spatafora J."/>
            <person name="Crous P."/>
            <person name="Grigoriev I."/>
        </authorList>
    </citation>
    <scope>NUCLEOTIDE SEQUENCE</scope>
    <source>
        <strain evidence="8">CBS 675.92</strain>
    </source>
</reference>
<evidence type="ECO:0000256" key="3">
    <source>
        <dbReference type="ARBA" id="ARBA00023015"/>
    </source>
</evidence>
<dbReference type="OrthoDB" id="40579at2759"/>
<dbReference type="AlphaFoldDB" id="A0A6A5TUP7"/>
<dbReference type="Pfam" id="PF00172">
    <property type="entry name" value="Zn_clus"/>
    <property type="match status" value="1"/>
</dbReference>
<keyword evidence="3" id="KW-0805">Transcription regulation</keyword>
<keyword evidence="2" id="KW-0862">Zinc</keyword>
<dbReference type="GO" id="GO:0008270">
    <property type="term" value="F:zinc ion binding"/>
    <property type="evidence" value="ECO:0007669"/>
    <property type="project" value="InterPro"/>
</dbReference>
<name>A0A6A5TUP7_9PLEO</name>
<keyword evidence="9" id="KW-1185">Reference proteome</keyword>
<dbReference type="CDD" id="cd00067">
    <property type="entry name" value="GAL4"/>
    <property type="match status" value="1"/>
</dbReference>
<dbReference type="GO" id="GO:0003677">
    <property type="term" value="F:DNA binding"/>
    <property type="evidence" value="ECO:0007669"/>
    <property type="project" value="InterPro"/>
</dbReference>
<dbReference type="EMBL" id="ML976993">
    <property type="protein sequence ID" value="KAF1955750.1"/>
    <property type="molecule type" value="Genomic_DNA"/>
</dbReference>
<gene>
    <name evidence="8" type="ORF">CC80DRAFT_78445</name>
</gene>
<dbReference type="Proteomes" id="UP000800035">
    <property type="component" value="Unassembled WGS sequence"/>
</dbReference>
<keyword evidence="4" id="KW-0804">Transcription</keyword>
<sequence>MTNMPLKVRLAPTVRLGELSKHAMLVLLVKVKCDNTRPCQRCRKKGLLCSTRAGGPRTVSPISPADRSHASFPTPPEPQSPVPLEANPSAQASQELGSIPYESAAADAQALLNLYNGMHPSEGIPSFFEQIMMPDLDVIGSDPTQLPPTLTTWMPEVDWLGDMDLFGTEFAPAIDQTFETQQVLNEFFSSAPALDSTATEANEASNATSQDDSARKRHAIFQRSPWLWVPDRNQHAFSEHHGPLLDERDVDLGTSPHEPYSSSITIPDQLSFQSRDRIFQLVSKTTQSQVAIPSFPSAETLDKLIKVGIAKRTETDAWIHPFTFCSETARVEFLTALVAAGCVCFGIPSVSRTGLVLQEIVRVALQRLNEADNSTIRDLQYLQASMIWLDIGAFCGFRRKMEVAESNLQPLVTALRRAGKLEHVGYINVTPSADDSEEVTDQKWRQWVEQESYKRLVYHLYEHDLSMTMVNHRNPLMSYSELTLMLPGPRNLWLATSAEEWKTRWLAASDQGSRYSLKSSDAG</sequence>
<feature type="domain" description="Zn(2)-C6 fungal-type" evidence="7">
    <location>
        <begin position="30"/>
        <end position="50"/>
    </location>
</feature>
<dbReference type="PANTHER" id="PTHR47660">
    <property type="entry name" value="TRANSCRIPTION FACTOR WITH C2H2 AND ZN(2)-CYS(6) DNA BINDING DOMAIN (EUROFUNG)-RELATED-RELATED"/>
    <property type="match status" value="1"/>
</dbReference>
<evidence type="ECO:0000256" key="4">
    <source>
        <dbReference type="ARBA" id="ARBA00023163"/>
    </source>
</evidence>
<dbReference type="GO" id="GO:0000981">
    <property type="term" value="F:DNA-binding transcription factor activity, RNA polymerase II-specific"/>
    <property type="evidence" value="ECO:0007669"/>
    <property type="project" value="InterPro"/>
</dbReference>
<evidence type="ECO:0000256" key="2">
    <source>
        <dbReference type="ARBA" id="ARBA00022833"/>
    </source>
</evidence>
<evidence type="ECO:0000259" key="7">
    <source>
        <dbReference type="Pfam" id="PF00172"/>
    </source>
</evidence>
<feature type="region of interest" description="Disordered" evidence="6">
    <location>
        <begin position="195"/>
        <end position="216"/>
    </location>
</feature>
<dbReference type="PANTHER" id="PTHR47660:SF8">
    <property type="entry name" value="TRANSCRIPTION FACTOR WITH C2H2 AND ZN(2)-CYS(6) DNA BINDING DOMAIN (EUROFUNG)"/>
    <property type="match status" value="1"/>
</dbReference>